<proteinExistence type="predicted"/>
<evidence type="ECO:0000256" key="1">
    <source>
        <dbReference type="ARBA" id="ARBA00022448"/>
    </source>
</evidence>
<feature type="domain" description="ABC transporter" evidence="2">
    <location>
        <begin position="19"/>
        <end position="55"/>
    </location>
</feature>
<sequence>MIRIQGLTFSYPERGEAVLKDITLEIGRGETVLLCGVSGCGKSTLLRTINGMIPHVADNEISGSPKLFPQNAFIIYPRKAAVA</sequence>
<evidence type="ECO:0000259" key="2">
    <source>
        <dbReference type="Pfam" id="PF00005"/>
    </source>
</evidence>
<comment type="caution">
    <text evidence="3">The sequence shown here is derived from an EMBL/GenBank/DDBJ whole genome shotgun (WGS) entry which is preliminary data.</text>
</comment>
<dbReference type="PANTHER" id="PTHR42788:SF13">
    <property type="entry name" value="ALIPHATIC SULFONATES IMPORT ATP-BINDING PROTEIN SSUB"/>
    <property type="match status" value="1"/>
</dbReference>
<dbReference type="RefSeq" id="WP_002850852.1">
    <property type="nucleotide sequence ID" value="NZ_ADKM02000093.1"/>
</dbReference>
<protein>
    <recommendedName>
        <fullName evidence="2">ABC transporter domain-containing protein</fullName>
    </recommendedName>
</protein>
<dbReference type="AlphaFoldDB" id="E9SE31"/>
<accession>E9SE31</accession>
<keyword evidence="4" id="KW-1185">Reference proteome</keyword>
<dbReference type="InterPro" id="IPR027417">
    <property type="entry name" value="P-loop_NTPase"/>
</dbReference>
<dbReference type="EMBL" id="ADKM02000093">
    <property type="protein sequence ID" value="EGC02491.1"/>
    <property type="molecule type" value="Genomic_DNA"/>
</dbReference>
<name>E9SE31_RUMAL</name>
<reference evidence="3 4" key="1">
    <citation type="submission" date="2011-02" db="EMBL/GenBank/DDBJ databases">
        <authorList>
            <person name="Nelson K.E."/>
            <person name="Sutton G."/>
            <person name="Torralba M."/>
            <person name="Durkin S."/>
            <person name="Harkins D."/>
            <person name="Montgomery R."/>
            <person name="Ziemer C."/>
            <person name="Klaassens E."/>
            <person name="Ocuiv P."/>
            <person name="Morrison M."/>
        </authorList>
    </citation>
    <scope>NUCLEOTIDE SEQUENCE [LARGE SCALE GENOMIC DNA]</scope>
    <source>
        <strain evidence="3 4">8</strain>
    </source>
</reference>
<dbReference type="Pfam" id="PF00005">
    <property type="entry name" value="ABC_tran"/>
    <property type="match status" value="1"/>
</dbReference>
<dbReference type="Proteomes" id="UP000004259">
    <property type="component" value="Unassembled WGS sequence"/>
</dbReference>
<dbReference type="InterPro" id="IPR003439">
    <property type="entry name" value="ABC_transporter-like_ATP-bd"/>
</dbReference>
<dbReference type="PANTHER" id="PTHR42788">
    <property type="entry name" value="TAURINE IMPORT ATP-BINDING PROTEIN-RELATED"/>
    <property type="match status" value="1"/>
</dbReference>
<dbReference type="InterPro" id="IPR050166">
    <property type="entry name" value="ABC_transporter_ATP-bind"/>
</dbReference>
<evidence type="ECO:0000313" key="4">
    <source>
        <dbReference type="Proteomes" id="UP000004259"/>
    </source>
</evidence>
<gene>
    <name evidence="3" type="ORF">CUS_5450</name>
</gene>
<dbReference type="Gene3D" id="3.40.50.300">
    <property type="entry name" value="P-loop containing nucleotide triphosphate hydrolases"/>
    <property type="match status" value="1"/>
</dbReference>
<keyword evidence="1" id="KW-0813">Transport</keyword>
<evidence type="ECO:0000313" key="3">
    <source>
        <dbReference type="EMBL" id="EGC02491.1"/>
    </source>
</evidence>
<organism evidence="3 4">
    <name type="scientific">Ruminococcus albus 8</name>
    <dbReference type="NCBI Taxonomy" id="246199"/>
    <lineage>
        <taxon>Bacteria</taxon>
        <taxon>Bacillati</taxon>
        <taxon>Bacillota</taxon>
        <taxon>Clostridia</taxon>
        <taxon>Eubacteriales</taxon>
        <taxon>Oscillospiraceae</taxon>
        <taxon>Ruminococcus</taxon>
    </lineage>
</organism>
<dbReference type="GO" id="GO:0016887">
    <property type="term" value="F:ATP hydrolysis activity"/>
    <property type="evidence" value="ECO:0007669"/>
    <property type="project" value="InterPro"/>
</dbReference>
<dbReference type="GO" id="GO:0005524">
    <property type="term" value="F:ATP binding"/>
    <property type="evidence" value="ECO:0007669"/>
    <property type="project" value="InterPro"/>
</dbReference>
<dbReference type="OrthoDB" id="501320at2"/>
<dbReference type="eggNOG" id="COG1122">
    <property type="taxonomic scope" value="Bacteria"/>
</dbReference>
<dbReference type="SUPFAM" id="SSF52540">
    <property type="entry name" value="P-loop containing nucleoside triphosphate hydrolases"/>
    <property type="match status" value="1"/>
</dbReference>
<dbReference type="STRING" id="246199.CUS_5450"/>